<sequence length="78" mass="8963">MRLIVFISVSPFRLIDYLNLLYPLASFRFHLVTDTLALGYGRRSPATVRDLFPIDDAMLGVQHKEHRANLARCSFILV</sequence>
<organism evidence="1 2">
    <name type="scientific">Paenibacillus contaminans</name>
    <dbReference type="NCBI Taxonomy" id="450362"/>
    <lineage>
        <taxon>Bacteria</taxon>
        <taxon>Bacillati</taxon>
        <taxon>Bacillota</taxon>
        <taxon>Bacilli</taxon>
        <taxon>Bacillales</taxon>
        <taxon>Paenibacillaceae</taxon>
        <taxon>Paenibacillus</taxon>
    </lineage>
</organism>
<evidence type="ECO:0000313" key="2">
    <source>
        <dbReference type="Proteomes" id="UP000250369"/>
    </source>
</evidence>
<name>A0A329MQ68_9BACL</name>
<evidence type="ECO:0000313" key="1">
    <source>
        <dbReference type="EMBL" id="RAV21904.1"/>
    </source>
</evidence>
<gene>
    <name evidence="1" type="ORF">DQG23_07570</name>
</gene>
<dbReference type="AlphaFoldDB" id="A0A329MQ68"/>
<reference evidence="1 2" key="1">
    <citation type="journal article" date="2009" name="Int. J. Syst. Evol. Microbiol.">
        <title>Paenibacillus contaminans sp. nov., isolated from a contaminated laboratory plate.</title>
        <authorList>
            <person name="Chou J.H."/>
            <person name="Lee J.H."/>
            <person name="Lin M.C."/>
            <person name="Chang P.S."/>
            <person name="Arun A.B."/>
            <person name="Young C.C."/>
            <person name="Chen W.M."/>
        </authorList>
    </citation>
    <scope>NUCLEOTIDE SEQUENCE [LARGE SCALE GENOMIC DNA]</scope>
    <source>
        <strain evidence="1 2">CKOBP-6</strain>
    </source>
</reference>
<proteinExistence type="predicted"/>
<protein>
    <submittedName>
        <fullName evidence="1">Uncharacterized protein</fullName>
    </submittedName>
</protein>
<keyword evidence="2" id="KW-1185">Reference proteome</keyword>
<dbReference type="Proteomes" id="UP000250369">
    <property type="component" value="Unassembled WGS sequence"/>
</dbReference>
<comment type="caution">
    <text evidence="1">The sequence shown here is derived from an EMBL/GenBank/DDBJ whole genome shotgun (WGS) entry which is preliminary data.</text>
</comment>
<dbReference type="EMBL" id="QMFB01000003">
    <property type="protein sequence ID" value="RAV21904.1"/>
    <property type="molecule type" value="Genomic_DNA"/>
</dbReference>
<accession>A0A329MQ68</accession>